<organism evidence="1 2">
    <name type="scientific">Leptospira kirschneri serovar Bulgarica str. Nikolaevo</name>
    <dbReference type="NCBI Taxonomy" id="1240687"/>
    <lineage>
        <taxon>Bacteria</taxon>
        <taxon>Pseudomonadati</taxon>
        <taxon>Spirochaetota</taxon>
        <taxon>Spirochaetia</taxon>
        <taxon>Leptospirales</taxon>
        <taxon>Leptospiraceae</taxon>
        <taxon>Leptospira</taxon>
    </lineage>
</organism>
<dbReference type="EMBL" id="ANCE01000006">
    <property type="protein sequence ID" value="EMK26229.1"/>
    <property type="molecule type" value="Genomic_DNA"/>
</dbReference>
<sequence>MLKWDLNFDDGRKTAVLCKKSIGRRTLFVFHSSSHNFQSLTGKSTIC</sequence>
<dbReference type="PATRIC" id="fig|1240687.3.peg.142"/>
<accession>M6FJG5</accession>
<protein>
    <submittedName>
        <fullName evidence="1">Uncharacterized protein</fullName>
    </submittedName>
</protein>
<name>M6FJG5_9LEPT</name>
<evidence type="ECO:0000313" key="1">
    <source>
        <dbReference type="EMBL" id="EMK26229.1"/>
    </source>
</evidence>
<evidence type="ECO:0000313" key="2">
    <source>
        <dbReference type="Proteomes" id="UP000011980"/>
    </source>
</evidence>
<gene>
    <name evidence="1" type="ORF">LEP1GSC008_1039</name>
</gene>
<dbReference type="AlphaFoldDB" id="M6FJG5"/>
<proteinExistence type="predicted"/>
<comment type="caution">
    <text evidence="1">The sequence shown here is derived from an EMBL/GenBank/DDBJ whole genome shotgun (WGS) entry which is preliminary data.</text>
</comment>
<reference evidence="1 2" key="1">
    <citation type="submission" date="2013-01" db="EMBL/GenBank/DDBJ databases">
        <authorList>
            <person name="Harkins D.M."/>
            <person name="Durkin A.S."/>
            <person name="Brinkac L.M."/>
            <person name="Haft D.H."/>
            <person name="Selengut J.D."/>
            <person name="Sanka R."/>
            <person name="DePew J."/>
            <person name="Purushe J."/>
            <person name="Galloway R.L."/>
            <person name="Vinetz J.M."/>
            <person name="Sutton G.G."/>
            <person name="Nierman W.C."/>
            <person name="Fouts D.E."/>
        </authorList>
    </citation>
    <scope>NUCLEOTIDE SEQUENCE [LARGE SCALE GENOMIC DNA]</scope>
    <source>
        <strain evidence="1 2">Nikolaevo</strain>
    </source>
</reference>
<dbReference type="Proteomes" id="UP000011980">
    <property type="component" value="Unassembled WGS sequence"/>
</dbReference>